<accession>A0ABT2GDV1</accession>
<name>A0ABT2GDV1_9MICO</name>
<gene>
    <name evidence="3" type="ORF">NVV95_02705</name>
</gene>
<sequence>MASRLLRHSVAGAAALDPATVFRALHGDPAADAFWLDDAHGWSIIGTGSRWPLDGPLLPALAAEERAWRTDPLVVDADAPPFRPGLVGWLGYEVARETMGVPDARPSRYPDAAFLVVDRAIALGPITGGARRVELLAIGSAWTGELDAWRRRIAAALEALAANPTQPVSQSPDLDPLPERPTVRWRDTRDQYLDAVRACQAAITRGDAYVLNLSTEIEVTTASAAGFDALEIYDRLRAISPAPHGGVLRIGGVTLLSSSPERFVRVAGGAVSTHPVKGTRRRSTDARVDAALRAELAASVKERAENVMIVDLMRNDLARVSVPGGVEVTSLLEVETHPRVHQLVSAVAARLRPGAGVAEVLDATFPAGSMTGAPKRSAVEILDRLEQRARGLYSGAFGWIGRDGDADLAMTIRSIVLDAAVDAGGAGVDAHADTPGAPPTPPTRANRATRATIGVGGGVTALSVPEEEYDEVELKAAALLEALGAV</sequence>
<evidence type="ECO:0000313" key="3">
    <source>
        <dbReference type="EMBL" id="MCS5713460.1"/>
    </source>
</evidence>
<dbReference type="SUPFAM" id="SSF56322">
    <property type="entry name" value="ADC synthase"/>
    <property type="match status" value="1"/>
</dbReference>
<reference evidence="3" key="1">
    <citation type="submission" date="2022-08" db="EMBL/GenBank/DDBJ databases">
        <authorList>
            <person name="Deng Y."/>
            <person name="Han X.-F."/>
            <person name="Zhang Y.-Q."/>
        </authorList>
    </citation>
    <scope>NUCLEOTIDE SEQUENCE</scope>
    <source>
        <strain evidence="3">CPCC 205716</strain>
    </source>
</reference>
<organism evidence="3 4">
    <name type="scientific">Herbiconiux gentiana</name>
    <dbReference type="NCBI Taxonomy" id="2970912"/>
    <lineage>
        <taxon>Bacteria</taxon>
        <taxon>Bacillati</taxon>
        <taxon>Actinomycetota</taxon>
        <taxon>Actinomycetes</taxon>
        <taxon>Micrococcales</taxon>
        <taxon>Microbacteriaceae</taxon>
        <taxon>Herbiconiux</taxon>
    </lineage>
</organism>
<evidence type="ECO:0000256" key="1">
    <source>
        <dbReference type="SAM" id="MobiDB-lite"/>
    </source>
</evidence>
<feature type="domain" description="Chorismate-utilising enzyme C-terminal" evidence="2">
    <location>
        <begin position="189"/>
        <end position="428"/>
    </location>
</feature>
<dbReference type="EMBL" id="JANTEZ010000001">
    <property type="protein sequence ID" value="MCS5713460.1"/>
    <property type="molecule type" value="Genomic_DNA"/>
</dbReference>
<evidence type="ECO:0000259" key="2">
    <source>
        <dbReference type="Pfam" id="PF00425"/>
    </source>
</evidence>
<dbReference type="Proteomes" id="UP001165580">
    <property type="component" value="Unassembled WGS sequence"/>
</dbReference>
<dbReference type="InterPro" id="IPR015890">
    <property type="entry name" value="Chorismate_C"/>
</dbReference>
<evidence type="ECO:0000313" key="4">
    <source>
        <dbReference type="Proteomes" id="UP001165580"/>
    </source>
</evidence>
<dbReference type="RefSeq" id="WP_259484990.1">
    <property type="nucleotide sequence ID" value="NZ_JANTEZ010000001.1"/>
</dbReference>
<dbReference type="Pfam" id="PF00425">
    <property type="entry name" value="Chorismate_bind"/>
    <property type="match status" value="1"/>
</dbReference>
<proteinExistence type="predicted"/>
<feature type="region of interest" description="Disordered" evidence="1">
    <location>
        <begin position="428"/>
        <end position="447"/>
    </location>
</feature>
<keyword evidence="4" id="KW-1185">Reference proteome</keyword>
<dbReference type="InterPro" id="IPR005801">
    <property type="entry name" value="ADC_synthase"/>
</dbReference>
<dbReference type="Gene3D" id="3.60.120.10">
    <property type="entry name" value="Anthranilate synthase"/>
    <property type="match status" value="1"/>
</dbReference>
<dbReference type="PRINTS" id="PR00095">
    <property type="entry name" value="ANTSNTHASEI"/>
</dbReference>
<dbReference type="PANTHER" id="PTHR11236:SF18">
    <property type="entry name" value="AMINODEOXYCHORISMATE SYNTHASE"/>
    <property type="match status" value="1"/>
</dbReference>
<comment type="caution">
    <text evidence="3">The sequence shown here is derived from an EMBL/GenBank/DDBJ whole genome shotgun (WGS) entry which is preliminary data.</text>
</comment>
<protein>
    <submittedName>
        <fullName evidence="3">Chorismate-binding protein</fullName>
    </submittedName>
</protein>
<dbReference type="InterPro" id="IPR019999">
    <property type="entry name" value="Anth_synth_I-like"/>
</dbReference>
<dbReference type="PANTHER" id="PTHR11236">
    <property type="entry name" value="AMINOBENZOATE/ANTHRANILATE SYNTHASE"/>
    <property type="match status" value="1"/>
</dbReference>